<dbReference type="NCBIfam" id="NF002139">
    <property type="entry name" value="PRK00977.1-3"/>
    <property type="match status" value="1"/>
</dbReference>
<evidence type="ECO:0000256" key="3">
    <source>
        <dbReference type="ARBA" id="ARBA00022722"/>
    </source>
</evidence>
<dbReference type="HAMAP" id="MF_00337">
    <property type="entry name" value="Exonuc_7_S"/>
    <property type="match status" value="1"/>
</dbReference>
<comment type="similarity">
    <text evidence="1 6">Belongs to the XseB family.</text>
</comment>
<keyword evidence="9" id="KW-1185">Reference proteome</keyword>
<evidence type="ECO:0000256" key="7">
    <source>
        <dbReference type="SAM" id="Coils"/>
    </source>
</evidence>
<proteinExistence type="inferred from homology"/>
<comment type="caution">
    <text evidence="8">The sequence shown here is derived from an EMBL/GenBank/DDBJ whole genome shotgun (WGS) entry which is preliminary data.</text>
</comment>
<dbReference type="GO" id="GO:0008855">
    <property type="term" value="F:exodeoxyribonuclease VII activity"/>
    <property type="evidence" value="ECO:0007669"/>
    <property type="project" value="UniProtKB-EC"/>
</dbReference>
<protein>
    <recommendedName>
        <fullName evidence="6">Exodeoxyribonuclease 7 small subunit</fullName>
        <ecNumber evidence="6">3.1.11.6</ecNumber>
    </recommendedName>
    <alternativeName>
        <fullName evidence="6">Exodeoxyribonuclease VII small subunit</fullName>
        <shortName evidence="6">Exonuclease VII small subunit</shortName>
    </alternativeName>
</protein>
<dbReference type="PANTHER" id="PTHR34137">
    <property type="entry name" value="EXODEOXYRIBONUCLEASE 7 SMALL SUBUNIT"/>
    <property type="match status" value="1"/>
</dbReference>
<keyword evidence="2 6" id="KW-0963">Cytoplasm</keyword>
<keyword evidence="5 6" id="KW-0269">Exonuclease</keyword>
<sequence>MVLPDMPPSTAASSAIPPDIAALSFEDALAELERIVRQLEEGRGKLDDAIASYERGTALKRHCEMKLREAQAKIDRITVTADGSLGTEPARID</sequence>
<comment type="function">
    <text evidence="6">Bidirectionally degrades single-stranded DNA into large acid-insoluble oligonucleotides, which are then degraded further into small acid-soluble oligonucleotides.</text>
</comment>
<dbReference type="RefSeq" id="WP_209991275.1">
    <property type="nucleotide sequence ID" value="NZ_JAGINO010000046.1"/>
</dbReference>
<dbReference type="Gene3D" id="1.10.287.1040">
    <property type="entry name" value="Exonuclease VII, small subunit"/>
    <property type="match status" value="1"/>
</dbReference>
<keyword evidence="4 6" id="KW-0378">Hydrolase</keyword>
<keyword evidence="3 6" id="KW-0540">Nuclease</keyword>
<comment type="subcellular location">
    <subcellularLocation>
        <location evidence="6">Cytoplasm</location>
    </subcellularLocation>
</comment>
<feature type="coiled-coil region" evidence="7">
    <location>
        <begin position="22"/>
        <end position="49"/>
    </location>
</feature>
<gene>
    <name evidence="6" type="primary">xseB</name>
    <name evidence="8" type="ORF">QO018_003322</name>
</gene>
<dbReference type="NCBIfam" id="TIGR01280">
    <property type="entry name" value="xseB"/>
    <property type="match status" value="1"/>
</dbReference>
<evidence type="ECO:0000313" key="8">
    <source>
        <dbReference type="EMBL" id="MDQ0534449.1"/>
    </source>
</evidence>
<dbReference type="PANTHER" id="PTHR34137:SF1">
    <property type="entry name" value="EXODEOXYRIBONUCLEASE 7 SMALL SUBUNIT"/>
    <property type="match status" value="1"/>
</dbReference>
<dbReference type="SUPFAM" id="SSF116842">
    <property type="entry name" value="XseB-like"/>
    <property type="match status" value="1"/>
</dbReference>
<dbReference type="Proteomes" id="UP001244552">
    <property type="component" value="Unassembled WGS sequence"/>
</dbReference>
<evidence type="ECO:0000256" key="4">
    <source>
        <dbReference type="ARBA" id="ARBA00022801"/>
    </source>
</evidence>
<dbReference type="InterPro" id="IPR037004">
    <property type="entry name" value="Exonuc_VII_ssu_sf"/>
</dbReference>
<evidence type="ECO:0000256" key="6">
    <source>
        <dbReference type="HAMAP-Rule" id="MF_00337"/>
    </source>
</evidence>
<dbReference type="EMBL" id="JAUSVU010000011">
    <property type="protein sequence ID" value="MDQ0534449.1"/>
    <property type="molecule type" value="Genomic_DNA"/>
</dbReference>
<evidence type="ECO:0000256" key="1">
    <source>
        <dbReference type="ARBA" id="ARBA00009998"/>
    </source>
</evidence>
<organism evidence="8 9">
    <name type="scientific">Azospirillum picis</name>
    <dbReference type="NCBI Taxonomy" id="488438"/>
    <lineage>
        <taxon>Bacteria</taxon>
        <taxon>Pseudomonadati</taxon>
        <taxon>Pseudomonadota</taxon>
        <taxon>Alphaproteobacteria</taxon>
        <taxon>Rhodospirillales</taxon>
        <taxon>Azospirillaceae</taxon>
        <taxon>Azospirillum</taxon>
    </lineage>
</organism>
<comment type="catalytic activity">
    <reaction evidence="6">
        <text>Exonucleolytic cleavage in either 5'- to 3'- or 3'- to 5'-direction to yield nucleoside 5'-phosphates.</text>
        <dbReference type="EC" id="3.1.11.6"/>
    </reaction>
</comment>
<accession>A0ABU0MMH7</accession>
<keyword evidence="7" id="KW-0175">Coiled coil</keyword>
<reference evidence="8 9" key="1">
    <citation type="submission" date="2023-07" db="EMBL/GenBank/DDBJ databases">
        <title>Genomic Encyclopedia of Type Strains, Phase IV (KMG-IV): sequencing the most valuable type-strain genomes for metagenomic binning, comparative biology and taxonomic classification.</title>
        <authorList>
            <person name="Goeker M."/>
        </authorList>
    </citation>
    <scope>NUCLEOTIDE SEQUENCE [LARGE SCALE GENOMIC DNA]</scope>
    <source>
        <strain evidence="8 9">DSM 19922</strain>
    </source>
</reference>
<dbReference type="Pfam" id="PF02609">
    <property type="entry name" value="Exonuc_VII_S"/>
    <property type="match status" value="1"/>
</dbReference>
<evidence type="ECO:0000313" key="9">
    <source>
        <dbReference type="Proteomes" id="UP001244552"/>
    </source>
</evidence>
<dbReference type="InterPro" id="IPR003761">
    <property type="entry name" value="Exonuc_VII_S"/>
</dbReference>
<comment type="subunit">
    <text evidence="6">Heterooligomer composed of large and small subunits.</text>
</comment>
<evidence type="ECO:0000256" key="5">
    <source>
        <dbReference type="ARBA" id="ARBA00022839"/>
    </source>
</evidence>
<evidence type="ECO:0000256" key="2">
    <source>
        <dbReference type="ARBA" id="ARBA00022490"/>
    </source>
</evidence>
<name>A0ABU0MMH7_9PROT</name>
<dbReference type="EC" id="3.1.11.6" evidence="6"/>